<evidence type="ECO:0000256" key="9">
    <source>
        <dbReference type="ARBA" id="ARBA00023136"/>
    </source>
</evidence>
<comment type="caution">
    <text evidence="13">The sequence shown here is derived from an EMBL/GenBank/DDBJ whole genome shotgun (WGS) entry which is preliminary data.</text>
</comment>
<name>A0A8H6L4S1_9LECA</name>
<comment type="similarity">
    <text evidence="2 12">Belongs to the ELO family.</text>
</comment>
<dbReference type="PANTHER" id="PTHR11157">
    <property type="entry name" value="FATTY ACID ACYL TRANSFERASE-RELATED"/>
    <property type="match status" value="1"/>
</dbReference>
<feature type="transmembrane region" description="Helical" evidence="12">
    <location>
        <begin position="86"/>
        <end position="105"/>
    </location>
</feature>
<dbReference type="EMBL" id="JACCJC010000024">
    <property type="protein sequence ID" value="KAF6235565.1"/>
    <property type="molecule type" value="Genomic_DNA"/>
</dbReference>
<protein>
    <recommendedName>
        <fullName evidence="12">Elongation of fatty acids protein</fullName>
        <ecNumber evidence="12">2.3.1.-</ecNumber>
    </recommendedName>
</protein>
<dbReference type="OrthoDB" id="434092at2759"/>
<dbReference type="AlphaFoldDB" id="A0A8H6L4S1"/>
<dbReference type="EC" id="2.3.1.-" evidence="12"/>
<dbReference type="GO" id="GO:0005789">
    <property type="term" value="C:endoplasmic reticulum membrane"/>
    <property type="evidence" value="ECO:0007669"/>
    <property type="project" value="TreeGrafter"/>
</dbReference>
<keyword evidence="6 12" id="KW-0276">Fatty acid metabolism</keyword>
<reference evidence="13 14" key="1">
    <citation type="journal article" date="2020" name="Genomics">
        <title>Complete, high-quality genomes from long-read metagenomic sequencing of two wolf lichen thalli reveals enigmatic genome architecture.</title>
        <authorList>
            <person name="McKenzie S.K."/>
            <person name="Walston R.F."/>
            <person name="Allen J.L."/>
        </authorList>
    </citation>
    <scope>NUCLEOTIDE SEQUENCE [LARGE SCALE GENOMIC DNA]</scope>
    <source>
        <strain evidence="13">WasteWater2</strain>
    </source>
</reference>
<comment type="catalytic activity">
    <reaction evidence="12">
        <text>an acyl-CoA + malonyl-CoA + H(+) = a 3-oxoacyl-CoA + CO2 + CoA</text>
        <dbReference type="Rhea" id="RHEA:50252"/>
        <dbReference type="ChEBI" id="CHEBI:15378"/>
        <dbReference type="ChEBI" id="CHEBI:16526"/>
        <dbReference type="ChEBI" id="CHEBI:57287"/>
        <dbReference type="ChEBI" id="CHEBI:57384"/>
        <dbReference type="ChEBI" id="CHEBI:58342"/>
        <dbReference type="ChEBI" id="CHEBI:90726"/>
    </reaction>
    <physiologicalReaction direction="left-to-right" evidence="12">
        <dbReference type="Rhea" id="RHEA:50253"/>
    </physiologicalReaction>
</comment>
<feature type="transmembrane region" description="Helical" evidence="12">
    <location>
        <begin position="184"/>
        <end position="203"/>
    </location>
</feature>
<dbReference type="PANTHER" id="PTHR11157:SF134">
    <property type="entry name" value="ELONGATION OF FATTY ACIDS PROTEIN 1-RELATED"/>
    <property type="match status" value="1"/>
</dbReference>
<keyword evidence="5 12" id="KW-0812">Transmembrane</keyword>
<dbReference type="Pfam" id="PF01151">
    <property type="entry name" value="ELO"/>
    <property type="match status" value="1"/>
</dbReference>
<evidence type="ECO:0000256" key="5">
    <source>
        <dbReference type="ARBA" id="ARBA00022692"/>
    </source>
</evidence>
<dbReference type="RefSeq" id="XP_037164933.1">
    <property type="nucleotide sequence ID" value="XM_037308159.1"/>
</dbReference>
<evidence type="ECO:0000256" key="8">
    <source>
        <dbReference type="ARBA" id="ARBA00023098"/>
    </source>
</evidence>
<dbReference type="GO" id="GO:0042761">
    <property type="term" value="P:very long-chain fatty acid biosynthetic process"/>
    <property type="evidence" value="ECO:0007669"/>
    <property type="project" value="TreeGrafter"/>
</dbReference>
<dbReference type="Proteomes" id="UP000578531">
    <property type="component" value="Unassembled WGS sequence"/>
</dbReference>
<dbReference type="GO" id="GO:0034626">
    <property type="term" value="P:fatty acid elongation, polyunsaturated fatty acid"/>
    <property type="evidence" value="ECO:0007669"/>
    <property type="project" value="TreeGrafter"/>
</dbReference>
<dbReference type="InterPro" id="IPR002076">
    <property type="entry name" value="ELO_fam"/>
</dbReference>
<evidence type="ECO:0000256" key="11">
    <source>
        <dbReference type="ARBA" id="ARBA00047375"/>
    </source>
</evidence>
<feature type="transmembrane region" description="Helical" evidence="12">
    <location>
        <begin position="223"/>
        <end position="241"/>
    </location>
</feature>
<evidence type="ECO:0000256" key="2">
    <source>
        <dbReference type="ARBA" id="ARBA00007263"/>
    </source>
</evidence>
<evidence type="ECO:0000256" key="1">
    <source>
        <dbReference type="ARBA" id="ARBA00004141"/>
    </source>
</evidence>
<dbReference type="GO" id="GO:0030148">
    <property type="term" value="P:sphingolipid biosynthetic process"/>
    <property type="evidence" value="ECO:0007669"/>
    <property type="project" value="TreeGrafter"/>
</dbReference>
<comment type="subcellular location">
    <subcellularLocation>
        <location evidence="1">Membrane</location>
        <topology evidence="1">Multi-pass membrane protein</topology>
    </subcellularLocation>
</comment>
<organism evidence="13 14">
    <name type="scientific">Letharia columbiana</name>
    <dbReference type="NCBI Taxonomy" id="112416"/>
    <lineage>
        <taxon>Eukaryota</taxon>
        <taxon>Fungi</taxon>
        <taxon>Dikarya</taxon>
        <taxon>Ascomycota</taxon>
        <taxon>Pezizomycotina</taxon>
        <taxon>Lecanoromycetes</taxon>
        <taxon>OSLEUM clade</taxon>
        <taxon>Lecanoromycetidae</taxon>
        <taxon>Lecanorales</taxon>
        <taxon>Lecanorineae</taxon>
        <taxon>Parmeliaceae</taxon>
        <taxon>Letharia</taxon>
    </lineage>
</organism>
<keyword evidence="7 12" id="KW-1133">Transmembrane helix</keyword>
<evidence type="ECO:0000256" key="7">
    <source>
        <dbReference type="ARBA" id="ARBA00022989"/>
    </source>
</evidence>
<dbReference type="GO" id="GO:0009922">
    <property type="term" value="F:fatty acid elongase activity"/>
    <property type="evidence" value="ECO:0007669"/>
    <property type="project" value="UniProtKB-EC"/>
</dbReference>
<dbReference type="GeneID" id="59287909"/>
<keyword evidence="8 12" id="KW-0443">Lipid metabolism</keyword>
<feature type="transmembrane region" description="Helical" evidence="12">
    <location>
        <begin position="261"/>
        <end position="282"/>
    </location>
</feature>
<evidence type="ECO:0000256" key="3">
    <source>
        <dbReference type="ARBA" id="ARBA00022516"/>
    </source>
</evidence>
<evidence type="ECO:0000256" key="6">
    <source>
        <dbReference type="ARBA" id="ARBA00022832"/>
    </source>
</evidence>
<evidence type="ECO:0000256" key="4">
    <source>
        <dbReference type="ARBA" id="ARBA00022679"/>
    </source>
</evidence>
<dbReference type="GO" id="GO:0019367">
    <property type="term" value="P:fatty acid elongation, saturated fatty acid"/>
    <property type="evidence" value="ECO:0007669"/>
    <property type="project" value="TreeGrafter"/>
</dbReference>
<gene>
    <name evidence="13" type="ORF">HO173_006248</name>
</gene>
<comment type="catalytic activity">
    <reaction evidence="11">
        <text>a very-long-chain acyl-CoA + malonyl-CoA + H(+) = a very-long-chain 3-oxoacyl-CoA + CO2 + CoA</text>
        <dbReference type="Rhea" id="RHEA:32727"/>
        <dbReference type="ChEBI" id="CHEBI:15378"/>
        <dbReference type="ChEBI" id="CHEBI:16526"/>
        <dbReference type="ChEBI" id="CHEBI:57287"/>
        <dbReference type="ChEBI" id="CHEBI:57384"/>
        <dbReference type="ChEBI" id="CHEBI:90725"/>
        <dbReference type="ChEBI" id="CHEBI:90736"/>
        <dbReference type="EC" id="2.3.1.199"/>
    </reaction>
</comment>
<evidence type="ECO:0000256" key="10">
    <source>
        <dbReference type="ARBA" id="ARBA00023160"/>
    </source>
</evidence>
<keyword evidence="10 12" id="KW-0275">Fatty acid biosynthesis</keyword>
<sequence length="313" mass="35367">MSEGSVPYPYGPLPSGSLQASPWVLFDRMWTAATGYAPTNFLFVPGKTPMSTAKETAVGIAVYYLMVFFGRRAMKGRPAFELTSLFLLHNLFLSLLSGFVLLLFVEELGPGLWKHGIHHAICGSGGWTTRLVTLYYVNYLIKYYELIDTAFLILKKKPTTFLHCYHHGATVLLCYTQLAGQTSISWVPITLNLTVHVLMYWYYFQSARGIRVPWKEWITRLQILQFLIDLAFVYFASYSRAAVRYFPRMPHAGDCAGTGFAAAMGCGILTSYLALFISFYLVTYNRVGASTRLKRTTGAEAVVRDVKRQFVRI</sequence>
<keyword evidence="14" id="KW-1185">Reference proteome</keyword>
<evidence type="ECO:0000313" key="13">
    <source>
        <dbReference type="EMBL" id="KAF6235565.1"/>
    </source>
</evidence>
<evidence type="ECO:0000313" key="14">
    <source>
        <dbReference type="Proteomes" id="UP000578531"/>
    </source>
</evidence>
<dbReference type="GO" id="GO:0034625">
    <property type="term" value="P:fatty acid elongation, monounsaturated fatty acid"/>
    <property type="evidence" value="ECO:0007669"/>
    <property type="project" value="TreeGrafter"/>
</dbReference>
<keyword evidence="4 12" id="KW-0808">Transferase</keyword>
<evidence type="ECO:0000256" key="12">
    <source>
        <dbReference type="RuleBase" id="RU361115"/>
    </source>
</evidence>
<keyword evidence="9 12" id="KW-0472">Membrane</keyword>
<proteinExistence type="inferred from homology"/>
<feature type="transmembrane region" description="Helical" evidence="12">
    <location>
        <begin position="56"/>
        <end position="74"/>
    </location>
</feature>
<keyword evidence="3 12" id="KW-0444">Lipid biosynthesis</keyword>
<accession>A0A8H6L4S1</accession>